<sequence>MLRYALELGCEKCTQASGTTVQSCAIAVSYFSLLHTPLVRWGQLRSSECCTVSVISG</sequence>
<dbReference type="PROSITE" id="PS51257">
    <property type="entry name" value="PROKAR_LIPOPROTEIN"/>
    <property type="match status" value="1"/>
</dbReference>
<keyword evidence="2" id="KW-1185">Reference proteome</keyword>
<name>A0A6A5UB85_9PLEO</name>
<reference evidence="1" key="1">
    <citation type="journal article" date="2020" name="Stud. Mycol.">
        <title>101 Dothideomycetes genomes: a test case for predicting lifestyles and emergence of pathogens.</title>
        <authorList>
            <person name="Haridas S."/>
            <person name="Albert R."/>
            <person name="Binder M."/>
            <person name="Bloem J."/>
            <person name="Labutti K."/>
            <person name="Salamov A."/>
            <person name="Andreopoulos B."/>
            <person name="Baker S."/>
            <person name="Barry K."/>
            <person name="Bills G."/>
            <person name="Bluhm B."/>
            <person name="Cannon C."/>
            <person name="Castanera R."/>
            <person name="Culley D."/>
            <person name="Daum C."/>
            <person name="Ezra D."/>
            <person name="Gonzalez J."/>
            <person name="Henrissat B."/>
            <person name="Kuo A."/>
            <person name="Liang C."/>
            <person name="Lipzen A."/>
            <person name="Lutzoni F."/>
            <person name="Magnuson J."/>
            <person name="Mondo S."/>
            <person name="Nolan M."/>
            <person name="Ohm R."/>
            <person name="Pangilinan J."/>
            <person name="Park H.-J."/>
            <person name="Ramirez L."/>
            <person name="Alfaro M."/>
            <person name="Sun H."/>
            <person name="Tritt A."/>
            <person name="Yoshinaga Y."/>
            <person name="Zwiers L.-H."/>
            <person name="Turgeon B."/>
            <person name="Goodwin S."/>
            <person name="Spatafora J."/>
            <person name="Crous P."/>
            <person name="Grigoriev I."/>
        </authorList>
    </citation>
    <scope>NUCLEOTIDE SEQUENCE</scope>
    <source>
        <strain evidence="1">CBS 675.92</strain>
    </source>
</reference>
<accession>A0A6A5UB85</accession>
<protein>
    <submittedName>
        <fullName evidence="1">Uncharacterized protein</fullName>
    </submittedName>
</protein>
<dbReference type="AlphaFoldDB" id="A0A6A5UB85"/>
<organism evidence="1 2">
    <name type="scientific">Byssothecium circinans</name>
    <dbReference type="NCBI Taxonomy" id="147558"/>
    <lineage>
        <taxon>Eukaryota</taxon>
        <taxon>Fungi</taxon>
        <taxon>Dikarya</taxon>
        <taxon>Ascomycota</taxon>
        <taxon>Pezizomycotina</taxon>
        <taxon>Dothideomycetes</taxon>
        <taxon>Pleosporomycetidae</taxon>
        <taxon>Pleosporales</taxon>
        <taxon>Massarineae</taxon>
        <taxon>Massarinaceae</taxon>
        <taxon>Byssothecium</taxon>
    </lineage>
</organism>
<evidence type="ECO:0000313" key="2">
    <source>
        <dbReference type="Proteomes" id="UP000800035"/>
    </source>
</evidence>
<gene>
    <name evidence="1" type="ORF">CC80DRAFT_160695</name>
</gene>
<dbReference type="Proteomes" id="UP000800035">
    <property type="component" value="Unassembled WGS sequence"/>
</dbReference>
<proteinExistence type="predicted"/>
<evidence type="ECO:0000313" key="1">
    <source>
        <dbReference type="EMBL" id="KAF1962423.1"/>
    </source>
</evidence>
<dbReference type="EMBL" id="ML976979">
    <property type="protein sequence ID" value="KAF1962423.1"/>
    <property type="molecule type" value="Genomic_DNA"/>
</dbReference>